<dbReference type="STRING" id="318479.A0A0N4US66"/>
<dbReference type="CDD" id="cd01428">
    <property type="entry name" value="ADK"/>
    <property type="match status" value="1"/>
</dbReference>
<name>A0A0N4US66_DRAME</name>
<dbReference type="Pfam" id="PF00406">
    <property type="entry name" value="ADK"/>
    <property type="match status" value="1"/>
</dbReference>
<sequence>MKLFPAKTSANNSKGKNGNCLASRKSSSDLKTLVPSADASAISPDEIVSADVSSIITVEGGKVDTDHSTIAETQNSTTSEVSPKELLKNSLIILIIGPPGACKNEIAQLVAVKYGFFYISMGESLRQKVSKNQDDELWKKIGEKMNIGDPIPMKICRNVLYNEMLENGSQNSGFIIVGYPRTQQQAKDFLAQV</sequence>
<dbReference type="Proteomes" id="UP000038040">
    <property type="component" value="Unplaced"/>
</dbReference>
<reference evidence="6 8" key="2">
    <citation type="submission" date="2018-11" db="EMBL/GenBank/DDBJ databases">
        <authorList>
            <consortium name="Pathogen Informatics"/>
        </authorList>
    </citation>
    <scope>NUCLEOTIDE SEQUENCE [LARGE SCALE GENOMIC DNA]</scope>
</reference>
<evidence type="ECO:0000256" key="3">
    <source>
        <dbReference type="ARBA" id="ARBA00022777"/>
    </source>
</evidence>
<evidence type="ECO:0000256" key="5">
    <source>
        <dbReference type="SAM" id="MobiDB-lite"/>
    </source>
</evidence>
<organism evidence="7 9">
    <name type="scientific">Dracunculus medinensis</name>
    <name type="common">Guinea worm</name>
    <dbReference type="NCBI Taxonomy" id="318479"/>
    <lineage>
        <taxon>Eukaryota</taxon>
        <taxon>Metazoa</taxon>
        <taxon>Ecdysozoa</taxon>
        <taxon>Nematoda</taxon>
        <taxon>Chromadorea</taxon>
        <taxon>Rhabditida</taxon>
        <taxon>Spirurina</taxon>
        <taxon>Dracunculoidea</taxon>
        <taxon>Dracunculidae</taxon>
        <taxon>Dracunculus</taxon>
    </lineage>
</organism>
<gene>
    <name evidence="6" type="ORF">DME_LOCUS4290</name>
</gene>
<dbReference type="Proteomes" id="UP000274756">
    <property type="component" value="Unassembled WGS sequence"/>
</dbReference>
<dbReference type="GO" id="GO:0005524">
    <property type="term" value="F:ATP binding"/>
    <property type="evidence" value="ECO:0007669"/>
    <property type="project" value="InterPro"/>
</dbReference>
<keyword evidence="8" id="KW-1185">Reference proteome</keyword>
<dbReference type="InterPro" id="IPR000850">
    <property type="entry name" value="Adenylat/UMP-CMP_kin"/>
</dbReference>
<proteinExistence type="inferred from homology"/>
<dbReference type="PRINTS" id="PR00094">
    <property type="entry name" value="ADENYLTKNASE"/>
</dbReference>
<dbReference type="GO" id="GO:0006139">
    <property type="term" value="P:nucleobase-containing compound metabolic process"/>
    <property type="evidence" value="ECO:0007669"/>
    <property type="project" value="InterPro"/>
</dbReference>
<accession>A0A0N4US66</accession>
<keyword evidence="1 4" id="KW-0808">Transferase</keyword>
<keyword evidence="3 4" id="KW-0418">Kinase</keyword>
<dbReference type="SUPFAM" id="SSF52540">
    <property type="entry name" value="P-loop containing nucleoside triphosphate hydrolases"/>
    <property type="match status" value="1"/>
</dbReference>
<dbReference type="InterPro" id="IPR027417">
    <property type="entry name" value="P-loop_NTPase"/>
</dbReference>
<reference evidence="9" key="1">
    <citation type="submission" date="2017-02" db="UniProtKB">
        <authorList>
            <consortium name="WormBaseParasite"/>
        </authorList>
    </citation>
    <scope>IDENTIFICATION</scope>
</reference>
<evidence type="ECO:0000256" key="1">
    <source>
        <dbReference type="ARBA" id="ARBA00022679"/>
    </source>
</evidence>
<evidence type="ECO:0000256" key="2">
    <source>
        <dbReference type="ARBA" id="ARBA00022741"/>
    </source>
</evidence>
<dbReference type="AlphaFoldDB" id="A0A0N4US66"/>
<dbReference type="PANTHER" id="PTHR23359">
    <property type="entry name" value="NUCLEOTIDE KINASE"/>
    <property type="match status" value="1"/>
</dbReference>
<keyword evidence="2" id="KW-0547">Nucleotide-binding</keyword>
<evidence type="ECO:0000256" key="4">
    <source>
        <dbReference type="RuleBase" id="RU003330"/>
    </source>
</evidence>
<protein>
    <submittedName>
        <fullName evidence="9">Nucleoside-diphosphate kinase</fullName>
    </submittedName>
</protein>
<evidence type="ECO:0000313" key="6">
    <source>
        <dbReference type="EMBL" id="VDN54317.1"/>
    </source>
</evidence>
<dbReference type="WBParaSite" id="DME_0001089801-mRNA-1">
    <property type="protein sequence ID" value="DME_0001089801-mRNA-1"/>
    <property type="gene ID" value="DME_0001089801"/>
</dbReference>
<evidence type="ECO:0000313" key="8">
    <source>
        <dbReference type="Proteomes" id="UP000274756"/>
    </source>
</evidence>
<comment type="similarity">
    <text evidence="4">Belongs to the adenylate kinase family.</text>
</comment>
<dbReference type="OrthoDB" id="442176at2759"/>
<feature type="region of interest" description="Disordered" evidence="5">
    <location>
        <begin position="1"/>
        <end position="23"/>
    </location>
</feature>
<dbReference type="EMBL" id="UYYG01000605">
    <property type="protein sequence ID" value="VDN54317.1"/>
    <property type="molecule type" value="Genomic_DNA"/>
</dbReference>
<dbReference type="GO" id="GO:0019205">
    <property type="term" value="F:nucleobase-containing compound kinase activity"/>
    <property type="evidence" value="ECO:0007669"/>
    <property type="project" value="InterPro"/>
</dbReference>
<evidence type="ECO:0000313" key="7">
    <source>
        <dbReference type="Proteomes" id="UP000038040"/>
    </source>
</evidence>
<evidence type="ECO:0000313" key="9">
    <source>
        <dbReference type="WBParaSite" id="DME_0001089801-mRNA-1"/>
    </source>
</evidence>
<dbReference type="Gene3D" id="3.40.50.300">
    <property type="entry name" value="P-loop containing nucleotide triphosphate hydrolases"/>
    <property type="match status" value="1"/>
</dbReference>